<feature type="compositionally biased region" description="Pro residues" evidence="1">
    <location>
        <begin position="38"/>
        <end position="54"/>
    </location>
</feature>
<dbReference type="PROSITE" id="PS51257">
    <property type="entry name" value="PROKAR_LIPOPROTEIN"/>
    <property type="match status" value="1"/>
</dbReference>
<gene>
    <name evidence="2" type="ORF">HYR64_09525</name>
</gene>
<protein>
    <submittedName>
        <fullName evidence="2">Uncharacterized protein</fullName>
    </submittedName>
</protein>
<evidence type="ECO:0000313" key="3">
    <source>
        <dbReference type="Proteomes" id="UP000727962"/>
    </source>
</evidence>
<organism evidence="2 3">
    <name type="scientific">Fimbriimonas ginsengisoli</name>
    <dbReference type="NCBI Taxonomy" id="1005039"/>
    <lineage>
        <taxon>Bacteria</taxon>
        <taxon>Bacillati</taxon>
        <taxon>Armatimonadota</taxon>
        <taxon>Fimbriimonadia</taxon>
        <taxon>Fimbriimonadales</taxon>
        <taxon>Fimbriimonadaceae</taxon>
        <taxon>Fimbriimonas</taxon>
    </lineage>
</organism>
<dbReference type="AlphaFoldDB" id="A0A931M1N4"/>
<reference evidence="2" key="1">
    <citation type="submission" date="2020-07" db="EMBL/GenBank/DDBJ databases">
        <title>Huge and variable diversity of episymbiotic CPR bacteria and DPANN archaea in groundwater ecosystems.</title>
        <authorList>
            <person name="He C.Y."/>
            <person name="Keren R."/>
            <person name="Whittaker M."/>
            <person name="Farag I.F."/>
            <person name="Doudna J."/>
            <person name="Cate J.H.D."/>
            <person name="Banfield J.F."/>
        </authorList>
    </citation>
    <scope>NUCLEOTIDE SEQUENCE</scope>
    <source>
        <strain evidence="2">NC_groundwater_17_Pr7_B-0.1um_64_12</strain>
    </source>
</reference>
<feature type="region of interest" description="Disordered" evidence="1">
    <location>
        <begin position="25"/>
        <end position="78"/>
    </location>
</feature>
<dbReference type="Proteomes" id="UP000727962">
    <property type="component" value="Unassembled WGS sequence"/>
</dbReference>
<proteinExistence type="predicted"/>
<name>A0A931M1N4_FIMGI</name>
<feature type="compositionally biased region" description="Polar residues" evidence="1">
    <location>
        <begin position="69"/>
        <end position="78"/>
    </location>
</feature>
<evidence type="ECO:0000313" key="2">
    <source>
        <dbReference type="EMBL" id="MBI1757331.1"/>
    </source>
</evidence>
<sequence length="306" mass="32904">MKRIAFLLFAASLACLPGCRRGEPTPVAKASPAAPTVQPGPAPISPATPVPTEPPATSKPKSGNFEVPKTSSAGWVTGQLSPDQIAARADAAMHAAKGVMGETDLKLKDFAGKGEFRNKLEIANETHYRIEYLDMKGGIPAKHLAVADGRIRAVLVPNMPNLVSGWRHKGPVTTKHPIEAGTALADSWTLNFPKLMLSGWTEGGGDVFTAYVGSLRKAGFAPRSESRTLNFQGHTIVSHRILAEHKDASGKAVSVELVFDDQFRFPVTVRTSVKPAKGVASDLMWSGRWAFNQKMNPDAFRLPTKF</sequence>
<accession>A0A931M1N4</accession>
<dbReference type="EMBL" id="JACOSL010000059">
    <property type="protein sequence ID" value="MBI1757331.1"/>
    <property type="molecule type" value="Genomic_DNA"/>
</dbReference>
<evidence type="ECO:0000256" key="1">
    <source>
        <dbReference type="SAM" id="MobiDB-lite"/>
    </source>
</evidence>
<comment type="caution">
    <text evidence="2">The sequence shown here is derived from an EMBL/GenBank/DDBJ whole genome shotgun (WGS) entry which is preliminary data.</text>
</comment>